<protein>
    <submittedName>
        <fullName evidence="1">Uncharacterized protein</fullName>
    </submittedName>
</protein>
<reference evidence="1 2" key="1">
    <citation type="submission" date="2020-08" db="EMBL/GenBank/DDBJ databases">
        <title>Sequencing the genomes of 1000 actinobacteria strains.</title>
        <authorList>
            <person name="Klenk H.-P."/>
        </authorList>
    </citation>
    <scope>NUCLEOTIDE SEQUENCE [LARGE SCALE GENOMIC DNA]</scope>
    <source>
        <strain evidence="1 2">DSM 45859</strain>
    </source>
</reference>
<keyword evidence="2" id="KW-1185">Reference proteome</keyword>
<proteinExistence type="predicted"/>
<evidence type="ECO:0000313" key="1">
    <source>
        <dbReference type="EMBL" id="MBB4685833.1"/>
    </source>
</evidence>
<dbReference type="Proteomes" id="UP000581769">
    <property type="component" value="Unassembled WGS sequence"/>
</dbReference>
<evidence type="ECO:0000313" key="2">
    <source>
        <dbReference type="Proteomes" id="UP000581769"/>
    </source>
</evidence>
<dbReference type="EMBL" id="JACHMG010000001">
    <property type="protein sequence ID" value="MBB4685833.1"/>
    <property type="molecule type" value="Genomic_DNA"/>
</dbReference>
<comment type="caution">
    <text evidence="1">The sequence shown here is derived from an EMBL/GenBank/DDBJ whole genome shotgun (WGS) entry which is preliminary data.</text>
</comment>
<organism evidence="1 2">
    <name type="scientific">Amycolatopsis jiangsuensis</name>
    <dbReference type="NCBI Taxonomy" id="1181879"/>
    <lineage>
        <taxon>Bacteria</taxon>
        <taxon>Bacillati</taxon>
        <taxon>Actinomycetota</taxon>
        <taxon>Actinomycetes</taxon>
        <taxon>Pseudonocardiales</taxon>
        <taxon>Pseudonocardiaceae</taxon>
        <taxon>Amycolatopsis</taxon>
    </lineage>
</organism>
<accession>A0A840IVQ2</accession>
<dbReference type="AlphaFoldDB" id="A0A840IVQ2"/>
<gene>
    <name evidence="1" type="ORF">BJY18_003318</name>
</gene>
<name>A0A840IVQ2_9PSEU</name>
<sequence>MDSVRDRFGAAAVTRAALLRHDPGVEMPMLPD</sequence>